<sequence>MLGSKFLHLRHLIISLNGVPFSPTYDYLSLANFLDATPPLETFHLDVWQQRMKHVSIFTDSSDLRQNKEHQHHSLKSVTIKDFCCAKSLVELTCHVIESTMSLEYLTLEAPQSMVRCSDRDNKSGKCFPMDRHALMEAHRATLAIRRYIEPKVPSTVKLHVLEPCSCHDV</sequence>
<dbReference type="AlphaFoldDB" id="A0AAV5BR25"/>
<reference evidence="2" key="2">
    <citation type="submission" date="2021-12" db="EMBL/GenBank/DDBJ databases">
        <title>Resequencing data analysis of finger millet.</title>
        <authorList>
            <person name="Hatakeyama M."/>
            <person name="Aluri S."/>
            <person name="Balachadran M.T."/>
            <person name="Sivarajan S.R."/>
            <person name="Poveda L."/>
            <person name="Shimizu-Inatsugi R."/>
            <person name="Schlapbach R."/>
            <person name="Sreeman S.M."/>
            <person name="Shimizu K.K."/>
        </authorList>
    </citation>
    <scope>NUCLEOTIDE SEQUENCE</scope>
</reference>
<dbReference type="PANTHER" id="PTHR34145">
    <property type="entry name" value="OS02G0105600 PROTEIN"/>
    <property type="match status" value="1"/>
</dbReference>
<evidence type="ECO:0000259" key="1">
    <source>
        <dbReference type="Pfam" id="PF23622"/>
    </source>
</evidence>
<proteinExistence type="predicted"/>
<evidence type="ECO:0000313" key="3">
    <source>
        <dbReference type="Proteomes" id="UP001054889"/>
    </source>
</evidence>
<dbReference type="EMBL" id="BQKI01000002">
    <property type="protein sequence ID" value="GJM88180.1"/>
    <property type="molecule type" value="Genomic_DNA"/>
</dbReference>
<reference evidence="2" key="1">
    <citation type="journal article" date="2018" name="DNA Res.">
        <title>Multiple hybrid de novo genome assembly of finger millet, an orphan allotetraploid crop.</title>
        <authorList>
            <person name="Hatakeyama M."/>
            <person name="Aluri S."/>
            <person name="Balachadran M.T."/>
            <person name="Sivarajan S.R."/>
            <person name="Patrignani A."/>
            <person name="Gruter S."/>
            <person name="Poveda L."/>
            <person name="Shimizu-Inatsugi R."/>
            <person name="Baeten J."/>
            <person name="Francoijs K.J."/>
            <person name="Nataraja K.N."/>
            <person name="Reddy Y.A.N."/>
            <person name="Phadnis S."/>
            <person name="Ravikumar R.L."/>
            <person name="Schlapbach R."/>
            <person name="Sreeman S.M."/>
            <person name="Shimizu K.K."/>
        </authorList>
    </citation>
    <scope>NUCLEOTIDE SEQUENCE</scope>
</reference>
<organism evidence="2 3">
    <name type="scientific">Eleusine coracana subsp. coracana</name>
    <dbReference type="NCBI Taxonomy" id="191504"/>
    <lineage>
        <taxon>Eukaryota</taxon>
        <taxon>Viridiplantae</taxon>
        <taxon>Streptophyta</taxon>
        <taxon>Embryophyta</taxon>
        <taxon>Tracheophyta</taxon>
        <taxon>Spermatophyta</taxon>
        <taxon>Magnoliopsida</taxon>
        <taxon>Liliopsida</taxon>
        <taxon>Poales</taxon>
        <taxon>Poaceae</taxon>
        <taxon>PACMAD clade</taxon>
        <taxon>Chloridoideae</taxon>
        <taxon>Cynodonteae</taxon>
        <taxon>Eleusininae</taxon>
        <taxon>Eleusine</taxon>
    </lineage>
</organism>
<feature type="domain" description="At1g61320/AtMIF1 LRR" evidence="1">
    <location>
        <begin position="1"/>
        <end position="166"/>
    </location>
</feature>
<evidence type="ECO:0000313" key="2">
    <source>
        <dbReference type="EMBL" id="GJM88180.1"/>
    </source>
</evidence>
<protein>
    <recommendedName>
        <fullName evidence="1">At1g61320/AtMIF1 LRR domain-containing protein</fullName>
    </recommendedName>
</protein>
<gene>
    <name evidence="2" type="primary">ga04210</name>
    <name evidence="2" type="ORF">PR202_ga04210</name>
</gene>
<accession>A0AAV5BR25</accession>
<dbReference type="PANTHER" id="PTHR34145:SF43">
    <property type="entry name" value="F-BOX DOMAIN PROTEIN"/>
    <property type="match status" value="1"/>
</dbReference>
<name>A0AAV5BR25_ELECO</name>
<comment type="caution">
    <text evidence="2">The sequence shown here is derived from an EMBL/GenBank/DDBJ whole genome shotgun (WGS) entry which is preliminary data.</text>
</comment>
<dbReference type="Proteomes" id="UP001054889">
    <property type="component" value="Unassembled WGS sequence"/>
</dbReference>
<dbReference type="InterPro" id="IPR055357">
    <property type="entry name" value="LRR_At1g61320_AtMIF1"/>
</dbReference>
<dbReference type="Pfam" id="PF23622">
    <property type="entry name" value="LRR_At1g61320_AtMIF1"/>
    <property type="match status" value="1"/>
</dbReference>
<keyword evidence="3" id="KW-1185">Reference proteome</keyword>
<dbReference type="InterPro" id="IPR053772">
    <property type="entry name" value="At1g61320/At1g61330-like"/>
</dbReference>